<name>A0A5M3WKM8_9ACTN</name>
<dbReference type="InterPro" id="IPR014036">
    <property type="entry name" value="DeoR-like_C"/>
</dbReference>
<dbReference type="GO" id="GO:0003677">
    <property type="term" value="F:DNA binding"/>
    <property type="evidence" value="ECO:0007669"/>
    <property type="project" value="UniProtKB-KW"/>
</dbReference>
<keyword evidence="2" id="KW-0238">DNA-binding</keyword>
<keyword evidence="6" id="KW-1185">Reference proteome</keyword>
<dbReference type="AlphaFoldDB" id="A0A5M3WKM8"/>
<comment type="caution">
    <text evidence="5">The sequence shown here is derived from an EMBL/GenBank/DDBJ whole genome shotgun (WGS) entry which is preliminary data.</text>
</comment>
<dbReference type="SMART" id="SM00420">
    <property type="entry name" value="HTH_DEOR"/>
    <property type="match status" value="1"/>
</dbReference>
<proteinExistence type="predicted"/>
<evidence type="ECO:0000256" key="1">
    <source>
        <dbReference type="ARBA" id="ARBA00023015"/>
    </source>
</evidence>
<dbReference type="SUPFAM" id="SSF46785">
    <property type="entry name" value="Winged helix' DNA-binding domain"/>
    <property type="match status" value="1"/>
</dbReference>
<keyword evidence="3" id="KW-0804">Transcription</keyword>
<dbReference type="InterPro" id="IPR036390">
    <property type="entry name" value="WH_DNA-bd_sf"/>
</dbReference>
<dbReference type="InterPro" id="IPR037171">
    <property type="entry name" value="NagB/RpiA_transferase-like"/>
</dbReference>
<dbReference type="PROSITE" id="PS51000">
    <property type="entry name" value="HTH_DEOR_2"/>
    <property type="match status" value="1"/>
</dbReference>
<organism evidence="5 6">
    <name type="scientific">Acrocarpospora macrocephala</name>
    <dbReference type="NCBI Taxonomy" id="150177"/>
    <lineage>
        <taxon>Bacteria</taxon>
        <taxon>Bacillati</taxon>
        <taxon>Actinomycetota</taxon>
        <taxon>Actinomycetes</taxon>
        <taxon>Streptosporangiales</taxon>
        <taxon>Streptosporangiaceae</taxon>
        <taxon>Acrocarpospora</taxon>
    </lineage>
</organism>
<dbReference type="Proteomes" id="UP000331127">
    <property type="component" value="Unassembled WGS sequence"/>
</dbReference>
<sequence length="270" mass="28900">MAPMSNVFEQVPAEVRRERILAMVLEQEFVRVADLSTAFGISDVTARADLDALEGRNMLRRVRGGAMAVGKRLREEPSFEEALSTSAIEKALIGEAAAALVNDGESITLDVGTTTTFIARALAARTELAEVVVFTNGLNIALELEGAIPRLTVVLTGGTLRRRQHSLVDPLAHQIFDRINTCTVFLGCNGVHPEAGITNINLPEAEMKQRMLRAAAQRVVVADGSKVGQIQLAAVAPISEVDLLITGPSADPHVLAALRERGLRVEVVGP</sequence>
<dbReference type="InterPro" id="IPR018356">
    <property type="entry name" value="Tscrpt_reg_HTH_DeoR_CS"/>
</dbReference>
<dbReference type="SUPFAM" id="SSF100950">
    <property type="entry name" value="NagB/RpiA/CoA transferase-like"/>
    <property type="match status" value="1"/>
</dbReference>
<gene>
    <name evidence="5" type="primary">agaR</name>
    <name evidence="5" type="ORF">Amac_025860</name>
</gene>
<dbReference type="GO" id="GO:0003700">
    <property type="term" value="F:DNA-binding transcription factor activity"/>
    <property type="evidence" value="ECO:0007669"/>
    <property type="project" value="InterPro"/>
</dbReference>
<evidence type="ECO:0000256" key="3">
    <source>
        <dbReference type="ARBA" id="ARBA00023163"/>
    </source>
</evidence>
<protein>
    <submittedName>
        <fullName evidence="5">DeoR family transcriptional regulator</fullName>
    </submittedName>
</protein>
<dbReference type="InterPro" id="IPR050313">
    <property type="entry name" value="Carb_Metab_HTH_regulators"/>
</dbReference>
<dbReference type="Pfam" id="PF08220">
    <property type="entry name" value="HTH_DeoR"/>
    <property type="match status" value="1"/>
</dbReference>
<dbReference type="SMART" id="SM01134">
    <property type="entry name" value="DeoRC"/>
    <property type="match status" value="1"/>
</dbReference>
<dbReference type="PROSITE" id="PS00894">
    <property type="entry name" value="HTH_DEOR_1"/>
    <property type="match status" value="1"/>
</dbReference>
<dbReference type="PANTHER" id="PTHR30363">
    <property type="entry name" value="HTH-TYPE TRANSCRIPTIONAL REGULATOR SRLR-RELATED"/>
    <property type="match status" value="1"/>
</dbReference>
<feature type="domain" description="HTH deoR-type" evidence="4">
    <location>
        <begin position="13"/>
        <end position="68"/>
    </location>
</feature>
<dbReference type="Pfam" id="PF00455">
    <property type="entry name" value="DeoRC"/>
    <property type="match status" value="1"/>
</dbReference>
<evidence type="ECO:0000313" key="6">
    <source>
        <dbReference type="Proteomes" id="UP000331127"/>
    </source>
</evidence>
<dbReference type="PANTHER" id="PTHR30363:SF44">
    <property type="entry name" value="AGA OPERON TRANSCRIPTIONAL REPRESSOR-RELATED"/>
    <property type="match status" value="1"/>
</dbReference>
<dbReference type="Gene3D" id="3.40.50.1360">
    <property type="match status" value="1"/>
</dbReference>
<keyword evidence="1" id="KW-0805">Transcription regulation</keyword>
<evidence type="ECO:0000256" key="2">
    <source>
        <dbReference type="ARBA" id="ARBA00023125"/>
    </source>
</evidence>
<reference evidence="5 6" key="1">
    <citation type="submission" date="2019-10" db="EMBL/GenBank/DDBJ databases">
        <title>Whole genome shotgun sequence of Acrocarpospora macrocephala NBRC 16266.</title>
        <authorList>
            <person name="Ichikawa N."/>
            <person name="Kimura A."/>
            <person name="Kitahashi Y."/>
            <person name="Komaki H."/>
            <person name="Oguchi A."/>
        </authorList>
    </citation>
    <scope>NUCLEOTIDE SEQUENCE [LARGE SCALE GENOMIC DNA]</scope>
    <source>
        <strain evidence="5 6">NBRC 16266</strain>
    </source>
</reference>
<dbReference type="EMBL" id="BLAE01000013">
    <property type="protein sequence ID" value="GES08990.1"/>
    <property type="molecule type" value="Genomic_DNA"/>
</dbReference>
<accession>A0A5M3WKM8</accession>
<evidence type="ECO:0000259" key="4">
    <source>
        <dbReference type="PROSITE" id="PS51000"/>
    </source>
</evidence>
<dbReference type="InterPro" id="IPR001034">
    <property type="entry name" value="DeoR_HTH"/>
</dbReference>
<evidence type="ECO:0000313" key="5">
    <source>
        <dbReference type="EMBL" id="GES08990.1"/>
    </source>
</evidence>